<dbReference type="AlphaFoldDB" id="A0A6M3JQA3"/>
<sequence>MKVKSLNSRPYIKKNATVLSTDLFYFDKENNTFSQEISTLGVKPEDLESQIFDDACDVGFWLKSKKTADLMLFSFEKSDYNNEELAGWNFKSDEGLKVLIIND</sequence>
<evidence type="ECO:0000313" key="2">
    <source>
        <dbReference type="EMBL" id="QJA92334.1"/>
    </source>
</evidence>
<dbReference type="EMBL" id="MT143058">
    <property type="protein sequence ID" value="QJA92334.1"/>
    <property type="molecule type" value="Genomic_DNA"/>
</dbReference>
<evidence type="ECO:0000313" key="1">
    <source>
        <dbReference type="EMBL" id="QJA71232.1"/>
    </source>
</evidence>
<accession>A0A6M3JQA3</accession>
<gene>
    <name evidence="1" type="ORF">MM415A03318_0008</name>
    <name evidence="2" type="ORF">MM415B04732_0006</name>
</gene>
<proteinExistence type="predicted"/>
<dbReference type="EMBL" id="MT141857">
    <property type="protein sequence ID" value="QJA71232.1"/>
    <property type="molecule type" value="Genomic_DNA"/>
</dbReference>
<organism evidence="1">
    <name type="scientific">viral metagenome</name>
    <dbReference type="NCBI Taxonomy" id="1070528"/>
    <lineage>
        <taxon>unclassified sequences</taxon>
        <taxon>metagenomes</taxon>
        <taxon>organismal metagenomes</taxon>
    </lineage>
</organism>
<protein>
    <submittedName>
        <fullName evidence="1">Uncharacterized protein</fullName>
    </submittedName>
</protein>
<reference evidence="1" key="1">
    <citation type="submission" date="2020-03" db="EMBL/GenBank/DDBJ databases">
        <title>The deep terrestrial virosphere.</title>
        <authorList>
            <person name="Holmfeldt K."/>
            <person name="Nilsson E."/>
            <person name="Simone D."/>
            <person name="Lopez-Fernandez M."/>
            <person name="Wu X."/>
            <person name="de Brujin I."/>
            <person name="Lundin D."/>
            <person name="Andersson A."/>
            <person name="Bertilsson S."/>
            <person name="Dopson M."/>
        </authorList>
    </citation>
    <scope>NUCLEOTIDE SEQUENCE</scope>
    <source>
        <strain evidence="1">MM415A03318</strain>
        <strain evidence="2">MM415B04732</strain>
    </source>
</reference>
<name>A0A6M3JQA3_9ZZZZ</name>